<dbReference type="Proteomes" id="UP001174677">
    <property type="component" value="Unassembled WGS sequence"/>
</dbReference>
<dbReference type="SUPFAM" id="SSF51735">
    <property type="entry name" value="NAD(P)-binding Rossmann-fold domains"/>
    <property type="match status" value="1"/>
</dbReference>
<evidence type="ECO:0000259" key="3">
    <source>
        <dbReference type="Pfam" id="PF01370"/>
    </source>
</evidence>
<evidence type="ECO:0000256" key="1">
    <source>
        <dbReference type="ARBA" id="ARBA00022857"/>
    </source>
</evidence>
<dbReference type="InterPro" id="IPR050425">
    <property type="entry name" value="NAD(P)_dehydrat-like"/>
</dbReference>
<name>A0ABQ9KCT1_HEVBR</name>
<reference evidence="4 5" key="1">
    <citation type="journal article" date="2023" name="Plant Biotechnol. J.">
        <title>Chromosome-level wild Hevea brasiliensis genome provides new tools for genomic-assisted breeding and valuable loci to elevate rubber yield.</title>
        <authorList>
            <person name="Cheng H."/>
            <person name="Song X."/>
            <person name="Hu Y."/>
            <person name="Wu T."/>
            <person name="Yang Q."/>
            <person name="An Z."/>
            <person name="Feng S."/>
            <person name="Deng Z."/>
            <person name="Wu W."/>
            <person name="Zeng X."/>
            <person name="Tu M."/>
            <person name="Wang X."/>
            <person name="Huang H."/>
        </authorList>
    </citation>
    <scope>NUCLEOTIDE SEQUENCE [LARGE SCALE GENOMIC DNA]</scope>
    <source>
        <strain evidence="4">MT/VB/25A 57/8</strain>
    </source>
</reference>
<organism evidence="4 5">
    <name type="scientific">Hevea brasiliensis</name>
    <name type="common">Para rubber tree</name>
    <name type="synonym">Siphonia brasiliensis</name>
    <dbReference type="NCBI Taxonomy" id="3981"/>
    <lineage>
        <taxon>Eukaryota</taxon>
        <taxon>Viridiplantae</taxon>
        <taxon>Streptophyta</taxon>
        <taxon>Embryophyta</taxon>
        <taxon>Tracheophyta</taxon>
        <taxon>Spermatophyta</taxon>
        <taxon>Magnoliopsida</taxon>
        <taxon>eudicotyledons</taxon>
        <taxon>Gunneridae</taxon>
        <taxon>Pentapetalae</taxon>
        <taxon>rosids</taxon>
        <taxon>fabids</taxon>
        <taxon>Malpighiales</taxon>
        <taxon>Euphorbiaceae</taxon>
        <taxon>Crotonoideae</taxon>
        <taxon>Micrandreae</taxon>
        <taxon>Hevea</taxon>
    </lineage>
</organism>
<proteinExistence type="predicted"/>
<dbReference type="Gene3D" id="3.40.50.720">
    <property type="entry name" value="NAD(P)-binding Rossmann-like Domain"/>
    <property type="match status" value="2"/>
</dbReference>
<accession>A0ABQ9KCT1</accession>
<gene>
    <name evidence="4" type="ORF">P3X46_035309</name>
</gene>
<feature type="domain" description="NAD-dependent epimerase/dehydratase" evidence="3">
    <location>
        <begin position="94"/>
        <end position="219"/>
    </location>
</feature>
<dbReference type="PANTHER" id="PTHR10366">
    <property type="entry name" value="NAD DEPENDENT EPIMERASE/DEHYDRATASE"/>
    <property type="match status" value="1"/>
</dbReference>
<keyword evidence="2" id="KW-0560">Oxidoreductase</keyword>
<dbReference type="InterPro" id="IPR001509">
    <property type="entry name" value="Epimerase_deHydtase"/>
</dbReference>
<evidence type="ECO:0000313" key="5">
    <source>
        <dbReference type="Proteomes" id="UP001174677"/>
    </source>
</evidence>
<dbReference type="CDD" id="cd08958">
    <property type="entry name" value="FR_SDR_e"/>
    <property type="match status" value="1"/>
</dbReference>
<protein>
    <recommendedName>
        <fullName evidence="3">NAD-dependent epimerase/dehydratase domain-containing protein</fullName>
    </recommendedName>
</protein>
<sequence>MSREGKVVCVTEGSGYIASWPVKFLLQHGYTVKATVLDLSDPKKTEHLRALDGAKERLCLFKANLLEEGSFDSAIDGCEGVFHPACPLFYTTDPKRVIITSSMASVMFNGKPLTPDVVIDETWFSDPAHCESIKHWYLYAKTIAEKAAWKFAKEIGIDMVTIHPGFVIGPFLQPTLNVTVEVILNYINAETFPNEIYRFVDVRDVASAHIQAFEQPSANGRYCLVERVVHFSELLKIVHEQYPTLHLPEKREDGKPFALKYEISKEKAKSLGINFIPLEVSVLDTIECLKEKGFLGV</sequence>
<keyword evidence="5" id="KW-1185">Reference proteome</keyword>
<evidence type="ECO:0000313" key="4">
    <source>
        <dbReference type="EMBL" id="KAJ9129675.1"/>
    </source>
</evidence>
<dbReference type="InterPro" id="IPR036291">
    <property type="entry name" value="NAD(P)-bd_dom_sf"/>
</dbReference>
<dbReference type="Pfam" id="PF01370">
    <property type="entry name" value="Epimerase"/>
    <property type="match status" value="1"/>
</dbReference>
<keyword evidence="1" id="KW-0521">NADP</keyword>
<comment type="caution">
    <text evidence="4">The sequence shown here is derived from an EMBL/GenBank/DDBJ whole genome shotgun (WGS) entry which is preliminary data.</text>
</comment>
<evidence type="ECO:0000256" key="2">
    <source>
        <dbReference type="ARBA" id="ARBA00023002"/>
    </source>
</evidence>
<dbReference type="PANTHER" id="PTHR10366:SF849">
    <property type="entry name" value="NAD-DEPENDENT EPIMERASE_DEHYDRATASE DOMAIN-CONTAINING PROTEIN"/>
    <property type="match status" value="1"/>
</dbReference>
<dbReference type="EMBL" id="JARPOI010000112">
    <property type="protein sequence ID" value="KAJ9129675.1"/>
    <property type="molecule type" value="Genomic_DNA"/>
</dbReference>